<keyword evidence="3" id="KW-1185">Reference proteome</keyword>
<proteinExistence type="predicted"/>
<feature type="compositionally biased region" description="Polar residues" evidence="1">
    <location>
        <begin position="151"/>
        <end position="166"/>
    </location>
</feature>
<reference evidence="2 3" key="1">
    <citation type="submission" date="2018-03" db="EMBL/GenBank/DDBJ databases">
        <authorList>
            <person name="Guldener U."/>
        </authorList>
    </citation>
    <scope>NUCLEOTIDE SEQUENCE [LARGE SCALE GENOMIC DNA]</scope>
    <source>
        <strain evidence="2 3">DAOM196992</strain>
    </source>
</reference>
<dbReference type="EMBL" id="OOIP01000027">
    <property type="protein sequence ID" value="SPO41381.1"/>
    <property type="molecule type" value="Genomic_DNA"/>
</dbReference>
<gene>
    <name evidence="2" type="ORF">PSFLO_06863</name>
</gene>
<sequence>MSQANAMQTPGSPVSVVSFAWSDFTNWVPKASENNTTVHPASATPTPGSPASGASFASSDFTDVVPKASENNTTVHPANPTPTPGSPFSGASLASSDFTDVASRASEDSTSVEAYIAMYAKMHNIPMPKERKPCPGFTITLSRPPAVTGGETPSSSGETDSTSPASSDDGRAPTVSERMTWVSEWSDAGAPIRNRRRRPPPRGPLVRKPVQADRDRQQAVPDTMRLLSDIGTLQEQFEAERDINSGHRNNLQSTVNTLVGTVTTLAGSVNALHSTVTTLHGTVDTLHSTVDTLQGTLDALVATHEVCYAFNRERNTCPRTCKRLHICNICRGRHPETKCEQPGASR</sequence>
<feature type="region of interest" description="Disordered" evidence="1">
    <location>
        <begin position="30"/>
        <end position="107"/>
    </location>
</feature>
<accession>A0A5C3FD42</accession>
<evidence type="ECO:0000313" key="2">
    <source>
        <dbReference type="EMBL" id="SPO41381.1"/>
    </source>
</evidence>
<organism evidence="2 3">
    <name type="scientific">Pseudozyma flocculosa</name>
    <dbReference type="NCBI Taxonomy" id="84751"/>
    <lineage>
        <taxon>Eukaryota</taxon>
        <taxon>Fungi</taxon>
        <taxon>Dikarya</taxon>
        <taxon>Basidiomycota</taxon>
        <taxon>Ustilaginomycotina</taxon>
        <taxon>Ustilaginomycetes</taxon>
        <taxon>Ustilaginales</taxon>
        <taxon>Ustilaginaceae</taxon>
        <taxon>Pseudozyma</taxon>
    </lineage>
</organism>
<name>A0A5C3FD42_9BASI</name>
<protein>
    <submittedName>
        <fullName evidence="2">Uncharacterized protein</fullName>
    </submittedName>
</protein>
<dbReference type="Gene3D" id="1.20.5.340">
    <property type="match status" value="1"/>
</dbReference>
<evidence type="ECO:0000256" key="1">
    <source>
        <dbReference type="SAM" id="MobiDB-lite"/>
    </source>
</evidence>
<dbReference type="Proteomes" id="UP000323386">
    <property type="component" value="Unassembled WGS sequence"/>
</dbReference>
<feature type="region of interest" description="Disordered" evidence="1">
    <location>
        <begin position="136"/>
        <end position="219"/>
    </location>
</feature>
<feature type="compositionally biased region" description="Low complexity" evidence="1">
    <location>
        <begin position="40"/>
        <end position="63"/>
    </location>
</feature>
<dbReference type="AlphaFoldDB" id="A0A5C3FD42"/>
<evidence type="ECO:0000313" key="3">
    <source>
        <dbReference type="Proteomes" id="UP000323386"/>
    </source>
</evidence>